<accession>A0A835D322</accession>
<dbReference type="Proteomes" id="UP000655225">
    <property type="component" value="Unassembled WGS sequence"/>
</dbReference>
<dbReference type="CDD" id="cd00577">
    <property type="entry name" value="PCNA"/>
    <property type="match status" value="1"/>
</dbReference>
<dbReference type="EMBL" id="JABCRI010000022">
    <property type="protein sequence ID" value="KAF8379466.1"/>
    <property type="molecule type" value="Genomic_DNA"/>
</dbReference>
<feature type="domain" description="Proliferating cell nuclear antigen PCNA N-terminal" evidence="5">
    <location>
        <begin position="11"/>
        <end position="105"/>
    </location>
</feature>
<dbReference type="NCBIfam" id="TIGR00590">
    <property type="entry name" value="pcna"/>
    <property type="match status" value="1"/>
</dbReference>
<dbReference type="GO" id="GO:0006275">
    <property type="term" value="P:regulation of DNA replication"/>
    <property type="evidence" value="ECO:0007669"/>
    <property type="project" value="InterPro"/>
</dbReference>
<sequence>MNVIWEVGCCEAIIDFSSTTFSLQAKDSGHVNSLALHLNPNAFDHFHCDQNISIGIAVNSLFKILECASVTIKGDNSIDTIFFIIKGPRGNKIVHADLKLLKMEHKRINIHKGAYKVVVEMPSEHFIRVCMILKGFSDTVTISVANKRVKFSTKVDNGSADANLQKYINTFDVPEETVFVQTKLTDPVSFTFSLRHFSSFMGATSLSNKVTIRMSSGLPVMLEYMIEHMANIRFYLR</sequence>
<evidence type="ECO:0000259" key="5">
    <source>
        <dbReference type="Pfam" id="PF00705"/>
    </source>
</evidence>
<dbReference type="PANTHER" id="PTHR11352:SF0">
    <property type="entry name" value="PROLIFERATING CELL NUCLEAR ANTIGEN"/>
    <property type="match status" value="1"/>
</dbReference>
<keyword evidence="3" id="KW-0539">Nucleus</keyword>
<evidence type="ECO:0000256" key="4">
    <source>
        <dbReference type="RuleBase" id="RU003671"/>
    </source>
</evidence>
<dbReference type="PANTHER" id="PTHR11352">
    <property type="entry name" value="PROLIFERATING CELL NUCLEAR ANTIGEN"/>
    <property type="match status" value="1"/>
</dbReference>
<dbReference type="GO" id="GO:0043626">
    <property type="term" value="C:PCNA complex"/>
    <property type="evidence" value="ECO:0007669"/>
    <property type="project" value="TreeGrafter"/>
</dbReference>
<dbReference type="InterPro" id="IPR022649">
    <property type="entry name" value="Pr_cel_nuc_antig_C"/>
</dbReference>
<comment type="similarity">
    <text evidence="1 4">Belongs to the PCNA family.</text>
</comment>
<comment type="subcellular location">
    <subcellularLocation>
        <location evidence="3">Nucleus</location>
    </subcellularLocation>
</comment>
<dbReference type="Pfam" id="PF00705">
    <property type="entry name" value="PCNA_N"/>
    <property type="match status" value="1"/>
</dbReference>
<dbReference type="InterPro" id="IPR046938">
    <property type="entry name" value="DNA_clamp_sf"/>
</dbReference>
<name>A0A835D322_TETSI</name>
<keyword evidence="4" id="KW-0235">DNA replication</keyword>
<evidence type="ECO:0000256" key="3">
    <source>
        <dbReference type="RuleBase" id="RU000641"/>
    </source>
</evidence>
<dbReference type="OMA" id="MANIRFY"/>
<dbReference type="OrthoDB" id="534348at2759"/>
<dbReference type="AlphaFoldDB" id="A0A835D322"/>
<evidence type="ECO:0000259" key="6">
    <source>
        <dbReference type="Pfam" id="PF02747"/>
    </source>
</evidence>
<dbReference type="InterPro" id="IPR000730">
    <property type="entry name" value="Pr_cel_nuc_antig"/>
</dbReference>
<organism evidence="7 8">
    <name type="scientific">Tetracentron sinense</name>
    <name type="common">Spur-leaf</name>
    <dbReference type="NCBI Taxonomy" id="13715"/>
    <lineage>
        <taxon>Eukaryota</taxon>
        <taxon>Viridiplantae</taxon>
        <taxon>Streptophyta</taxon>
        <taxon>Embryophyta</taxon>
        <taxon>Tracheophyta</taxon>
        <taxon>Spermatophyta</taxon>
        <taxon>Magnoliopsida</taxon>
        <taxon>Trochodendrales</taxon>
        <taxon>Trochodendraceae</taxon>
        <taxon>Tetracentron</taxon>
    </lineage>
</organism>
<dbReference type="GO" id="GO:0030337">
    <property type="term" value="F:DNA polymerase processivity factor activity"/>
    <property type="evidence" value="ECO:0007669"/>
    <property type="project" value="InterPro"/>
</dbReference>
<comment type="caution">
    <text evidence="7">The sequence shown here is derived from an EMBL/GenBank/DDBJ whole genome shotgun (WGS) entry which is preliminary data.</text>
</comment>
<dbReference type="SUPFAM" id="SSF55979">
    <property type="entry name" value="DNA clamp"/>
    <property type="match status" value="2"/>
</dbReference>
<evidence type="ECO:0000313" key="7">
    <source>
        <dbReference type="EMBL" id="KAF8379466.1"/>
    </source>
</evidence>
<dbReference type="Gene3D" id="3.70.10.10">
    <property type="match status" value="1"/>
</dbReference>
<dbReference type="PRINTS" id="PR00339">
    <property type="entry name" value="PCNACYCLIN"/>
</dbReference>
<dbReference type="GO" id="GO:0003677">
    <property type="term" value="F:DNA binding"/>
    <property type="evidence" value="ECO:0007669"/>
    <property type="project" value="UniProtKB-KW"/>
</dbReference>
<keyword evidence="8" id="KW-1185">Reference proteome</keyword>
<protein>
    <recommendedName>
        <fullName evidence="3">DNA sliding clamp PCNA</fullName>
    </recommendedName>
</protein>
<evidence type="ECO:0000256" key="2">
    <source>
        <dbReference type="ARBA" id="ARBA00023125"/>
    </source>
</evidence>
<evidence type="ECO:0000256" key="1">
    <source>
        <dbReference type="ARBA" id="ARBA00010462"/>
    </source>
</evidence>
<evidence type="ECO:0000313" key="8">
    <source>
        <dbReference type="Proteomes" id="UP000655225"/>
    </source>
</evidence>
<keyword evidence="2 4" id="KW-0238">DNA-binding</keyword>
<dbReference type="Pfam" id="PF02747">
    <property type="entry name" value="PCNA_C"/>
    <property type="match status" value="1"/>
</dbReference>
<reference evidence="7 8" key="1">
    <citation type="submission" date="2020-04" db="EMBL/GenBank/DDBJ databases">
        <title>Plant Genome Project.</title>
        <authorList>
            <person name="Zhang R.-G."/>
        </authorList>
    </citation>
    <scope>NUCLEOTIDE SEQUENCE [LARGE SCALE GENOMIC DNA]</scope>
    <source>
        <strain evidence="7">YNK0</strain>
        <tissue evidence="7">Leaf</tissue>
    </source>
</reference>
<proteinExistence type="inferred from homology"/>
<dbReference type="GO" id="GO:0006272">
    <property type="term" value="P:leading strand elongation"/>
    <property type="evidence" value="ECO:0007669"/>
    <property type="project" value="TreeGrafter"/>
</dbReference>
<dbReference type="GO" id="GO:0019985">
    <property type="term" value="P:translesion synthesis"/>
    <property type="evidence" value="ECO:0007669"/>
    <property type="project" value="TreeGrafter"/>
</dbReference>
<gene>
    <name evidence="7" type="ORF">HHK36_028902</name>
</gene>
<dbReference type="InterPro" id="IPR022648">
    <property type="entry name" value="Pr_cel_nuc_antig_N"/>
</dbReference>
<feature type="domain" description="Proliferating cell nuclear antigen PCNA C-terminal" evidence="6">
    <location>
        <begin position="110"/>
        <end position="236"/>
    </location>
</feature>
<comment type="function">
    <text evidence="3">This protein is an auxiliary protein of DNA polymerase delta and is involved in the control of eukaryotic DNA replication by increasing the polymerase's processivity during elongation of the leading strand.</text>
</comment>
<dbReference type="GO" id="GO:0006298">
    <property type="term" value="P:mismatch repair"/>
    <property type="evidence" value="ECO:0007669"/>
    <property type="project" value="TreeGrafter"/>
</dbReference>